<accession>A0ABV7WJK1</accession>
<dbReference type="Proteomes" id="UP001595685">
    <property type="component" value="Unassembled WGS sequence"/>
</dbReference>
<proteinExistence type="predicted"/>
<feature type="region of interest" description="Disordered" evidence="1">
    <location>
        <begin position="1"/>
        <end position="23"/>
    </location>
</feature>
<keyword evidence="2" id="KW-0472">Membrane</keyword>
<dbReference type="EMBL" id="JBHRWW010000015">
    <property type="protein sequence ID" value="MFC3690029.1"/>
    <property type="molecule type" value="Genomic_DNA"/>
</dbReference>
<dbReference type="InterPro" id="IPR022062">
    <property type="entry name" value="DUF3618"/>
</dbReference>
<evidence type="ECO:0000256" key="1">
    <source>
        <dbReference type="SAM" id="MobiDB-lite"/>
    </source>
</evidence>
<feature type="transmembrane region" description="Helical" evidence="2">
    <location>
        <begin position="81"/>
        <end position="98"/>
    </location>
</feature>
<evidence type="ECO:0000256" key="2">
    <source>
        <dbReference type="SAM" id="Phobius"/>
    </source>
</evidence>
<protein>
    <submittedName>
        <fullName evidence="3">DUF3618 domain-containing protein</fullName>
    </submittedName>
</protein>
<keyword evidence="4" id="KW-1185">Reference proteome</keyword>
<feature type="compositionally biased region" description="Pro residues" evidence="1">
    <location>
        <begin position="7"/>
        <end position="17"/>
    </location>
</feature>
<dbReference type="Pfam" id="PF12277">
    <property type="entry name" value="DUF3618"/>
    <property type="match status" value="1"/>
</dbReference>
<dbReference type="RefSeq" id="WP_340294155.1">
    <property type="nucleotide sequence ID" value="NZ_JBBEOI010000141.1"/>
</dbReference>
<sequence>MSSTEPSPFPPSAPRPPVLSGDPDALQAAIQARRAHLSGTLDELAQRVKPANLAADAKEEAVDRARRAVTDEQGNLLYERVAAVAGAVVAVVVALVVARHRSR</sequence>
<evidence type="ECO:0000313" key="4">
    <source>
        <dbReference type="Proteomes" id="UP001595685"/>
    </source>
</evidence>
<name>A0ABV7WJK1_9MICO</name>
<evidence type="ECO:0000313" key="3">
    <source>
        <dbReference type="EMBL" id="MFC3690029.1"/>
    </source>
</evidence>
<comment type="caution">
    <text evidence="3">The sequence shown here is derived from an EMBL/GenBank/DDBJ whole genome shotgun (WGS) entry which is preliminary data.</text>
</comment>
<keyword evidence="2" id="KW-0812">Transmembrane</keyword>
<keyword evidence="2" id="KW-1133">Transmembrane helix</keyword>
<organism evidence="3 4">
    <name type="scientific">Aquipuribacter hungaricus</name>
    <dbReference type="NCBI Taxonomy" id="545624"/>
    <lineage>
        <taxon>Bacteria</taxon>
        <taxon>Bacillati</taxon>
        <taxon>Actinomycetota</taxon>
        <taxon>Actinomycetes</taxon>
        <taxon>Micrococcales</taxon>
        <taxon>Intrasporangiaceae</taxon>
        <taxon>Aquipuribacter</taxon>
    </lineage>
</organism>
<gene>
    <name evidence="3" type="ORF">ACFOLH_16905</name>
</gene>
<reference evidence="4" key="1">
    <citation type="journal article" date="2019" name="Int. J. Syst. Evol. Microbiol.">
        <title>The Global Catalogue of Microorganisms (GCM) 10K type strain sequencing project: providing services to taxonomists for standard genome sequencing and annotation.</title>
        <authorList>
            <consortium name="The Broad Institute Genomics Platform"/>
            <consortium name="The Broad Institute Genome Sequencing Center for Infectious Disease"/>
            <person name="Wu L."/>
            <person name="Ma J."/>
        </authorList>
    </citation>
    <scope>NUCLEOTIDE SEQUENCE [LARGE SCALE GENOMIC DNA]</scope>
    <source>
        <strain evidence="4">NCAIM B.02333</strain>
    </source>
</reference>